<evidence type="ECO:0000256" key="1">
    <source>
        <dbReference type="ARBA" id="ARBA00004123"/>
    </source>
</evidence>
<feature type="coiled-coil region" evidence="8">
    <location>
        <begin position="783"/>
        <end position="810"/>
    </location>
</feature>
<keyword evidence="4" id="KW-0805">Transcription regulation</keyword>
<dbReference type="SUPFAM" id="SSF48371">
    <property type="entry name" value="ARM repeat"/>
    <property type="match status" value="1"/>
</dbReference>
<dbReference type="GO" id="GO:0005669">
    <property type="term" value="C:transcription factor TFIID complex"/>
    <property type="evidence" value="ECO:0007669"/>
    <property type="project" value="InterPro"/>
</dbReference>
<accession>A0A2I0UU87</accession>
<dbReference type="InterPro" id="IPR042097">
    <property type="entry name" value="Aminopeptidase_N-like_N_sf"/>
</dbReference>
<keyword evidence="5" id="KW-0804">Transcription</keyword>
<dbReference type="GO" id="GO:0003682">
    <property type="term" value="F:chromatin binding"/>
    <property type="evidence" value="ECO:0007669"/>
    <property type="project" value="TreeGrafter"/>
</dbReference>
<evidence type="ECO:0000259" key="10">
    <source>
        <dbReference type="Pfam" id="PF25316"/>
    </source>
</evidence>
<comment type="similarity">
    <text evidence="2">Belongs to the TAF2 family.</text>
</comment>
<protein>
    <recommendedName>
        <fullName evidence="3">Transcription initiation factor TFIID subunit 2</fullName>
    </recommendedName>
    <alternativeName>
        <fullName evidence="7">Transcription initiation factor TFIID 150 kDa subunit</fullName>
    </alternativeName>
</protein>
<dbReference type="InterPro" id="IPR057991">
    <property type="entry name" value="TPR_TAF2_C"/>
</dbReference>
<feature type="domain" description="Transcription initiation factor TFIID subunit 2 TPR repeats" evidence="11">
    <location>
        <begin position="312"/>
        <end position="454"/>
    </location>
</feature>
<name>A0A2I0UU87_LIMLA</name>
<evidence type="ECO:0000313" key="12">
    <source>
        <dbReference type="EMBL" id="PKU49614.1"/>
    </source>
</evidence>
<dbReference type="GO" id="GO:0016251">
    <property type="term" value="F:RNA polymerase II general transcription initiation factor activity"/>
    <property type="evidence" value="ECO:0007669"/>
    <property type="project" value="TreeGrafter"/>
</dbReference>
<keyword evidence="8" id="KW-0175">Coiled coil</keyword>
<keyword evidence="12" id="KW-0396">Initiation factor</keyword>
<proteinExistence type="inferred from homology"/>
<dbReference type="InterPro" id="IPR057345">
    <property type="entry name" value="Ig-like_TAF2"/>
</dbReference>
<evidence type="ECO:0000256" key="5">
    <source>
        <dbReference type="ARBA" id="ARBA00023163"/>
    </source>
</evidence>
<evidence type="ECO:0000256" key="9">
    <source>
        <dbReference type="SAM" id="MobiDB-lite"/>
    </source>
</evidence>
<sequence length="836" mass="96648">MGYVELTIFPTVANLNRIKLNSKQCRIYRVRVNDLEAAFIYNDPTLEVCHHESKQFWFPCVDSYSELCTWKLEYTVDAAMVAVSNGDLVETVYTHDMRKKTFHYMLTIPTAASNISLAIGPFEILVDPYMHEVTHFCLPQLLPLLKHTTSYLHEVFEFYEEILTCRYPYSCFKTVFVDEAYVEVAAYASMSIFRSDEWVLKGISGYIYGLWMKKTFGVNEYRHWIKQGPLKVTVQELDGSFNHTLQIEENSLKHDIPCHSKSRRNKKKKIPLMNGEEVDMDLSAMDADSPLLWIRIDPDMSVLRKVEFEQSDFMWQYQLRYERDVVAQEEAILALEKFPTPASRLALTDILEQEQCFYRVRMLACFCLAKIANSMVSTWTGPPAMKSLFTRMFCCKTCPNIVKTNNFMNFQSYFLQKTMPVAMALLRDVHNLCPKEVLMFILDLIKYNDNRKNKKNGHVPSDPALFKSYAEYGHFVDVRIAALEAVVDYTKVDRSYEELQWLLTMVQNDPVPYIRHKILDMLTKNPPFTKNMESPLCNEALVDQLWKLMNSGTSHDWRLRCGAVDLYFTLFGLSRPSCLPLPELGLVLNLKEKKAVLNPTIIPESVANNQEPVNSTNNHGQSVGFQNTEDDHLIKETASSISGHQQGVKRKADMPLGSPLEPGQILEKNEDSKVKLKIRFSNSQEEEEIDMDTVHDSQAFIYHHLNMLERPSTPASDMSCSGCKGFKPHWDEEQNQENEVYSCRRQPCSFTMKRELHHLIIAPPAQKYSDGSEPHVKSLSKLLRGTMRRVDMLQKRLQQLKLEMLTALMKALTFETWRKITLWAHAKNEREELAPP</sequence>
<dbReference type="GO" id="GO:0006367">
    <property type="term" value="P:transcription initiation at RNA polymerase II promoter"/>
    <property type="evidence" value="ECO:0007669"/>
    <property type="project" value="TreeGrafter"/>
</dbReference>
<evidence type="ECO:0000256" key="8">
    <source>
        <dbReference type="SAM" id="Coils"/>
    </source>
</evidence>
<evidence type="ECO:0000256" key="3">
    <source>
        <dbReference type="ARBA" id="ARBA00017363"/>
    </source>
</evidence>
<dbReference type="OrthoDB" id="308861at2759"/>
<evidence type="ECO:0000313" key="13">
    <source>
        <dbReference type="Proteomes" id="UP000233556"/>
    </source>
</evidence>
<keyword evidence="13" id="KW-1185">Reference proteome</keyword>
<comment type="subcellular location">
    <subcellularLocation>
        <location evidence="1">Nucleus</location>
    </subcellularLocation>
</comment>
<dbReference type="SUPFAM" id="SSF63737">
    <property type="entry name" value="Leukotriene A4 hydrolase N-terminal domain"/>
    <property type="match status" value="1"/>
</dbReference>
<reference evidence="13" key="1">
    <citation type="submission" date="2017-11" db="EMBL/GenBank/DDBJ databases">
        <authorList>
            <person name="Lima N.C."/>
            <person name="Parody-Merino A.M."/>
            <person name="Battley P.F."/>
            <person name="Fidler A.E."/>
            <person name="Prosdocimi F."/>
        </authorList>
    </citation>
    <scope>NUCLEOTIDE SEQUENCE [LARGE SCALE GENOMIC DNA]</scope>
</reference>
<organism evidence="12 13">
    <name type="scientific">Limosa lapponica baueri</name>
    <dbReference type="NCBI Taxonomy" id="1758121"/>
    <lineage>
        <taxon>Eukaryota</taxon>
        <taxon>Metazoa</taxon>
        <taxon>Chordata</taxon>
        <taxon>Craniata</taxon>
        <taxon>Vertebrata</taxon>
        <taxon>Euteleostomi</taxon>
        <taxon>Archelosauria</taxon>
        <taxon>Archosauria</taxon>
        <taxon>Dinosauria</taxon>
        <taxon>Saurischia</taxon>
        <taxon>Theropoda</taxon>
        <taxon>Coelurosauria</taxon>
        <taxon>Aves</taxon>
        <taxon>Neognathae</taxon>
        <taxon>Neoaves</taxon>
        <taxon>Charadriiformes</taxon>
        <taxon>Scolopacidae</taxon>
        <taxon>Limosa</taxon>
    </lineage>
</organism>
<dbReference type="InterPro" id="IPR037813">
    <property type="entry name" value="TAF2"/>
</dbReference>
<evidence type="ECO:0000256" key="4">
    <source>
        <dbReference type="ARBA" id="ARBA00023015"/>
    </source>
</evidence>
<feature type="region of interest" description="Disordered" evidence="9">
    <location>
        <begin position="639"/>
        <end position="668"/>
    </location>
</feature>
<dbReference type="AlphaFoldDB" id="A0A2I0UU87"/>
<dbReference type="Proteomes" id="UP000233556">
    <property type="component" value="Unassembled WGS sequence"/>
</dbReference>
<keyword evidence="6" id="KW-0539">Nucleus</keyword>
<dbReference type="EMBL" id="KZ505636">
    <property type="protein sequence ID" value="PKU49614.1"/>
    <property type="molecule type" value="Genomic_DNA"/>
</dbReference>
<dbReference type="InterPro" id="IPR027268">
    <property type="entry name" value="Peptidase_M4/M1_CTD_sf"/>
</dbReference>
<evidence type="ECO:0000256" key="6">
    <source>
        <dbReference type="ARBA" id="ARBA00023242"/>
    </source>
</evidence>
<dbReference type="PANTHER" id="PTHR15137">
    <property type="entry name" value="TRANSCRIPTION INITIATION FACTOR TFIID"/>
    <property type="match status" value="1"/>
</dbReference>
<dbReference type="Gene3D" id="1.10.390.10">
    <property type="entry name" value="Neutral Protease Domain 2"/>
    <property type="match status" value="1"/>
</dbReference>
<dbReference type="Gene3D" id="2.60.40.1730">
    <property type="entry name" value="tricorn interacting facor f3 domain"/>
    <property type="match status" value="1"/>
</dbReference>
<feature type="domain" description="Transcription initiation factor TFIID subunit 2 Ig-like" evidence="10">
    <location>
        <begin position="227"/>
        <end position="310"/>
    </location>
</feature>
<evidence type="ECO:0000259" key="11">
    <source>
        <dbReference type="Pfam" id="PF25577"/>
    </source>
</evidence>
<dbReference type="PANTHER" id="PTHR15137:SF9">
    <property type="entry name" value="TRANSCRIPTION INITIATION FACTOR TFIID SUBUNIT 2"/>
    <property type="match status" value="1"/>
</dbReference>
<dbReference type="GO" id="GO:0000976">
    <property type="term" value="F:transcription cis-regulatory region binding"/>
    <property type="evidence" value="ECO:0007669"/>
    <property type="project" value="TreeGrafter"/>
</dbReference>
<dbReference type="Pfam" id="PF25577">
    <property type="entry name" value="TPR_TAF2_C"/>
    <property type="match status" value="1"/>
</dbReference>
<evidence type="ECO:0000256" key="2">
    <source>
        <dbReference type="ARBA" id="ARBA00010937"/>
    </source>
</evidence>
<dbReference type="GO" id="GO:0003743">
    <property type="term" value="F:translation initiation factor activity"/>
    <property type="evidence" value="ECO:0007669"/>
    <property type="project" value="UniProtKB-KW"/>
</dbReference>
<gene>
    <name evidence="12" type="ORF">llap_167</name>
</gene>
<evidence type="ECO:0000256" key="7">
    <source>
        <dbReference type="ARBA" id="ARBA00033345"/>
    </source>
</evidence>
<dbReference type="InterPro" id="IPR016024">
    <property type="entry name" value="ARM-type_fold"/>
</dbReference>
<reference evidence="13" key="2">
    <citation type="submission" date="2017-12" db="EMBL/GenBank/DDBJ databases">
        <title>Genome sequence of the Bar-tailed Godwit (Limosa lapponica baueri).</title>
        <authorList>
            <person name="Lima N.C.B."/>
            <person name="Parody-Merino A.M."/>
            <person name="Battley P.F."/>
            <person name="Fidler A.E."/>
            <person name="Prosdocimi F."/>
        </authorList>
    </citation>
    <scope>NUCLEOTIDE SEQUENCE [LARGE SCALE GENOMIC DNA]</scope>
</reference>
<dbReference type="Pfam" id="PF25316">
    <property type="entry name" value="TAF2_3rd"/>
    <property type="match status" value="1"/>
</dbReference>
<keyword evidence="12" id="KW-0648">Protein biosynthesis</keyword>